<dbReference type="EMBL" id="CP041345">
    <property type="protein sequence ID" value="QKG81201.1"/>
    <property type="molecule type" value="Genomic_DNA"/>
</dbReference>
<dbReference type="Gene3D" id="3.30.465.10">
    <property type="match status" value="1"/>
</dbReference>
<dbReference type="InterPro" id="IPR019862">
    <property type="entry name" value="Motility-assoc_prot_GldE"/>
</dbReference>
<evidence type="ECO:0000256" key="3">
    <source>
        <dbReference type="ARBA" id="ARBA00022475"/>
    </source>
</evidence>
<keyword evidence="5" id="KW-0677">Repeat</keyword>
<dbReference type="GO" id="GO:0005886">
    <property type="term" value="C:plasma membrane"/>
    <property type="evidence" value="ECO:0007669"/>
    <property type="project" value="UniProtKB-SubCell"/>
</dbReference>
<gene>
    <name evidence="14" type="primary">gldE</name>
    <name evidence="14" type="ORF">FHG85_02975</name>
</gene>
<feature type="domain" description="CNNM transmembrane" evidence="13">
    <location>
        <begin position="1"/>
        <end position="166"/>
    </location>
</feature>
<dbReference type="NCBIfam" id="TIGR03520">
    <property type="entry name" value="GldE"/>
    <property type="match status" value="1"/>
</dbReference>
<dbReference type="Proteomes" id="UP000500961">
    <property type="component" value="Chromosome"/>
</dbReference>
<dbReference type="PROSITE" id="PS51371">
    <property type="entry name" value="CBS"/>
    <property type="match status" value="2"/>
</dbReference>
<comment type="subcellular location">
    <subcellularLocation>
        <location evidence="1">Cell membrane</location>
        <topology evidence="1">Multi-pass membrane protein</topology>
    </subcellularLocation>
</comment>
<dbReference type="PANTHER" id="PTHR22777:SF32">
    <property type="entry name" value="UPF0053 INNER MEMBRANE PROTEIN YFJD"/>
    <property type="match status" value="1"/>
</dbReference>
<dbReference type="InterPro" id="IPR036318">
    <property type="entry name" value="FAD-bd_PCMH-like_sf"/>
</dbReference>
<evidence type="ECO:0000256" key="9">
    <source>
        <dbReference type="PROSITE-ProRule" id="PRU00703"/>
    </source>
</evidence>
<organism evidence="14 15">
    <name type="scientific">Tenuifilum thalassicum</name>
    <dbReference type="NCBI Taxonomy" id="2590900"/>
    <lineage>
        <taxon>Bacteria</taxon>
        <taxon>Pseudomonadati</taxon>
        <taxon>Bacteroidota</taxon>
        <taxon>Bacteroidia</taxon>
        <taxon>Bacteroidales</taxon>
        <taxon>Tenuifilaceae</taxon>
        <taxon>Tenuifilum</taxon>
    </lineage>
</organism>
<dbReference type="PROSITE" id="PS51846">
    <property type="entry name" value="CNNM"/>
    <property type="match status" value="1"/>
</dbReference>
<feature type="transmembrane region" description="Helical" evidence="11">
    <location>
        <begin position="79"/>
        <end position="97"/>
    </location>
</feature>
<reference evidence="14 15" key="1">
    <citation type="submission" date="2019-07" db="EMBL/GenBank/DDBJ databases">
        <title>Thalassofilum flectens gen. nov., sp. nov., a novel moderate thermophilic anaerobe from a shallow sea hot spring in Kunashir Island (Russia), representing a new family in the order Bacteroidales, and proposal of Thalassofilacea fam. nov.</title>
        <authorList>
            <person name="Kochetkova T.V."/>
            <person name="Podosokorskaya O.A."/>
            <person name="Novikov A."/>
            <person name="Elcheninov A.G."/>
            <person name="Toshchakov S.V."/>
            <person name="Kublanov I.V."/>
        </authorList>
    </citation>
    <scope>NUCLEOTIDE SEQUENCE [LARGE SCALE GENOMIC DNA]</scope>
    <source>
        <strain evidence="14 15">38-H</strain>
    </source>
</reference>
<evidence type="ECO:0000256" key="1">
    <source>
        <dbReference type="ARBA" id="ARBA00004651"/>
    </source>
</evidence>
<evidence type="ECO:0000313" key="14">
    <source>
        <dbReference type="EMBL" id="QKG81201.1"/>
    </source>
</evidence>
<dbReference type="PANTHER" id="PTHR22777">
    <property type="entry name" value="HEMOLYSIN-RELATED"/>
    <property type="match status" value="1"/>
</dbReference>
<evidence type="ECO:0000256" key="8">
    <source>
        <dbReference type="ARBA" id="ARBA00023136"/>
    </source>
</evidence>
<dbReference type="SMART" id="SM01091">
    <property type="entry name" value="CorC_HlyC"/>
    <property type="match status" value="1"/>
</dbReference>
<evidence type="ECO:0000256" key="10">
    <source>
        <dbReference type="PROSITE-ProRule" id="PRU01193"/>
    </source>
</evidence>
<sequence>MLILSALFSGSEVAYFSLTPAEIKELEDKSKKSKVLTNLSNPEQLLATLLVANNLINVGVVILSTFLTLSVFDFSQAPVFGFVFQTVIITFILLLFGEILPKLLASNRALRFAEVVAPLISAMIILLKPLSKLLIHSSTIINKRVATPQKISMDELGDAIELTAEELAEERQILEGIVSFTSTIVSEIMKPRIDVVALDLNTSYEKLREVVIESGYSRIPIYNESFDDIKGILYVKDLIPHIQKDNTFRWQNLIRPPYFVPESKKINDLLTEFQLKHIHMAIVVDEYGGTSGIVTLEDILEEIVGEISDESDDDERLYTKIDDKNYIFEAKVMLNDFCKIVGCDDDIFDDVRGDAETIAGLILEKTGQIPKQNEKVDCKQFTFTIDAVDNRRIKRVRVKINEDAES</sequence>
<keyword evidence="8 10" id="KW-0472">Membrane</keyword>
<keyword evidence="3" id="KW-1003">Cell membrane</keyword>
<dbReference type="Gene3D" id="3.10.580.10">
    <property type="entry name" value="CBS-domain"/>
    <property type="match status" value="1"/>
</dbReference>
<keyword evidence="4 10" id="KW-0812">Transmembrane</keyword>
<evidence type="ECO:0000256" key="7">
    <source>
        <dbReference type="ARBA" id="ARBA00023122"/>
    </source>
</evidence>
<dbReference type="SUPFAM" id="SSF56176">
    <property type="entry name" value="FAD-binding/transporter-associated domain-like"/>
    <property type="match status" value="1"/>
</dbReference>
<dbReference type="InterPro" id="IPR000644">
    <property type="entry name" value="CBS_dom"/>
</dbReference>
<proteinExistence type="inferred from homology"/>
<name>A0A7D4BTH8_9BACT</name>
<feature type="domain" description="CBS" evidence="12">
    <location>
        <begin position="253"/>
        <end position="310"/>
    </location>
</feature>
<comment type="similarity">
    <text evidence="2">Belongs to the UPF0053 family.</text>
</comment>
<dbReference type="GO" id="GO:0050660">
    <property type="term" value="F:flavin adenine dinucleotide binding"/>
    <property type="evidence" value="ECO:0007669"/>
    <property type="project" value="InterPro"/>
</dbReference>
<keyword evidence="7 9" id="KW-0129">CBS domain</keyword>
<evidence type="ECO:0000256" key="6">
    <source>
        <dbReference type="ARBA" id="ARBA00022989"/>
    </source>
</evidence>
<evidence type="ECO:0000256" key="2">
    <source>
        <dbReference type="ARBA" id="ARBA00006337"/>
    </source>
</evidence>
<dbReference type="SUPFAM" id="SSF54631">
    <property type="entry name" value="CBS-domain pair"/>
    <property type="match status" value="1"/>
</dbReference>
<evidence type="ECO:0000256" key="5">
    <source>
        <dbReference type="ARBA" id="ARBA00022737"/>
    </source>
</evidence>
<dbReference type="InterPro" id="IPR044751">
    <property type="entry name" value="Ion_transp-like_CBS"/>
</dbReference>
<evidence type="ECO:0000256" key="4">
    <source>
        <dbReference type="ARBA" id="ARBA00022692"/>
    </source>
</evidence>
<evidence type="ECO:0000259" key="13">
    <source>
        <dbReference type="PROSITE" id="PS51846"/>
    </source>
</evidence>
<dbReference type="FunFam" id="3.10.580.10:FF:000002">
    <property type="entry name" value="Magnesium/cobalt efflux protein CorC"/>
    <property type="match status" value="1"/>
</dbReference>
<dbReference type="SMART" id="SM00116">
    <property type="entry name" value="CBS"/>
    <property type="match status" value="2"/>
</dbReference>
<dbReference type="InterPro" id="IPR016169">
    <property type="entry name" value="FAD-bd_PCMH_sub2"/>
</dbReference>
<evidence type="ECO:0000256" key="11">
    <source>
        <dbReference type="SAM" id="Phobius"/>
    </source>
</evidence>
<protein>
    <submittedName>
        <fullName evidence="14">Gliding motility-associated protein GldE</fullName>
    </submittedName>
</protein>
<dbReference type="KEGG" id="ttz:FHG85_02975"/>
<dbReference type="CDD" id="cd04590">
    <property type="entry name" value="CBS_pair_CorC_HlyC_assoc"/>
    <property type="match status" value="1"/>
</dbReference>
<dbReference type="AlphaFoldDB" id="A0A7D4BTH8"/>
<dbReference type="InterPro" id="IPR046342">
    <property type="entry name" value="CBS_dom_sf"/>
</dbReference>
<accession>A0A7D4BTH8</accession>
<feature type="transmembrane region" description="Helical" evidence="11">
    <location>
        <begin position="45"/>
        <end position="72"/>
    </location>
</feature>
<evidence type="ECO:0000259" key="12">
    <source>
        <dbReference type="PROSITE" id="PS51371"/>
    </source>
</evidence>
<dbReference type="InterPro" id="IPR005170">
    <property type="entry name" value="Transptr-assoc_dom"/>
</dbReference>
<keyword evidence="6 10" id="KW-1133">Transmembrane helix</keyword>
<keyword evidence="15" id="KW-1185">Reference proteome</keyword>
<feature type="domain" description="CBS" evidence="12">
    <location>
        <begin position="189"/>
        <end position="248"/>
    </location>
</feature>
<dbReference type="InterPro" id="IPR002550">
    <property type="entry name" value="CNNM"/>
</dbReference>
<dbReference type="Pfam" id="PF01595">
    <property type="entry name" value="CNNM"/>
    <property type="match status" value="1"/>
</dbReference>
<dbReference type="Pfam" id="PF03471">
    <property type="entry name" value="CorC_HlyC"/>
    <property type="match status" value="1"/>
</dbReference>
<dbReference type="Pfam" id="PF00571">
    <property type="entry name" value="CBS"/>
    <property type="match status" value="2"/>
</dbReference>
<evidence type="ECO:0000313" key="15">
    <source>
        <dbReference type="Proteomes" id="UP000500961"/>
    </source>
</evidence>